<dbReference type="EMBL" id="JADNRY010000316">
    <property type="protein sequence ID" value="KAF9059209.1"/>
    <property type="molecule type" value="Genomic_DNA"/>
</dbReference>
<accession>A0A9P5TYH2</accession>
<gene>
    <name evidence="1" type="ORF">BDP27DRAFT_1371712</name>
</gene>
<comment type="caution">
    <text evidence="1">The sequence shown here is derived from an EMBL/GenBank/DDBJ whole genome shotgun (WGS) entry which is preliminary data.</text>
</comment>
<proteinExistence type="predicted"/>
<evidence type="ECO:0000313" key="2">
    <source>
        <dbReference type="Proteomes" id="UP000772434"/>
    </source>
</evidence>
<keyword evidence="2" id="KW-1185">Reference proteome</keyword>
<evidence type="ECO:0000313" key="1">
    <source>
        <dbReference type="EMBL" id="KAF9059209.1"/>
    </source>
</evidence>
<dbReference type="Proteomes" id="UP000772434">
    <property type="component" value="Unassembled WGS sequence"/>
</dbReference>
<reference evidence="1" key="1">
    <citation type="submission" date="2020-11" db="EMBL/GenBank/DDBJ databases">
        <authorList>
            <consortium name="DOE Joint Genome Institute"/>
            <person name="Ahrendt S."/>
            <person name="Riley R."/>
            <person name="Andreopoulos W."/>
            <person name="Labutti K."/>
            <person name="Pangilinan J."/>
            <person name="Ruiz-Duenas F.J."/>
            <person name="Barrasa J.M."/>
            <person name="Sanchez-Garcia M."/>
            <person name="Camarero S."/>
            <person name="Miyauchi S."/>
            <person name="Serrano A."/>
            <person name="Linde D."/>
            <person name="Babiker R."/>
            <person name="Drula E."/>
            <person name="Ayuso-Fernandez I."/>
            <person name="Pacheco R."/>
            <person name="Padilla G."/>
            <person name="Ferreira P."/>
            <person name="Barriuso J."/>
            <person name="Kellner H."/>
            <person name="Castanera R."/>
            <person name="Alfaro M."/>
            <person name="Ramirez L."/>
            <person name="Pisabarro A.G."/>
            <person name="Kuo A."/>
            <person name="Tritt A."/>
            <person name="Lipzen A."/>
            <person name="He G."/>
            <person name="Yan M."/>
            <person name="Ng V."/>
            <person name="Cullen D."/>
            <person name="Martin F."/>
            <person name="Rosso M.-N."/>
            <person name="Henrissat B."/>
            <person name="Hibbett D."/>
            <person name="Martinez A.T."/>
            <person name="Grigoriev I.V."/>
        </authorList>
    </citation>
    <scope>NUCLEOTIDE SEQUENCE</scope>
    <source>
        <strain evidence="1">AH 40177</strain>
    </source>
</reference>
<name>A0A9P5TYH2_9AGAR</name>
<organism evidence="1 2">
    <name type="scientific">Rhodocollybia butyracea</name>
    <dbReference type="NCBI Taxonomy" id="206335"/>
    <lineage>
        <taxon>Eukaryota</taxon>
        <taxon>Fungi</taxon>
        <taxon>Dikarya</taxon>
        <taxon>Basidiomycota</taxon>
        <taxon>Agaricomycotina</taxon>
        <taxon>Agaricomycetes</taxon>
        <taxon>Agaricomycetidae</taxon>
        <taxon>Agaricales</taxon>
        <taxon>Marasmiineae</taxon>
        <taxon>Omphalotaceae</taxon>
        <taxon>Rhodocollybia</taxon>
    </lineage>
</organism>
<dbReference type="AlphaFoldDB" id="A0A9P5TYH2"/>
<sequence length="228" mass="25212">MRSFTSKIQLLLRKCASGYIGDSLALCKNKFGLVGDLGEVGNFTDLDKVCISRKNPLKSHRRYFKNGQTGTASKFGRPTSVTHCYVAEFHMNEIITNKVPNYTLQLKSHYRIPSLALKLEMNCTKSTSNQQDMVPLIPQSDPSRLDRDTADDTNINRRILMVWMVLEPIVGNWIHEGTGSIVVFANACTKLKEGGKITPPFVASTNAANEGVAGSMTHHHLRLTGSTS</sequence>
<protein>
    <submittedName>
        <fullName evidence="1">Uncharacterized protein</fullName>
    </submittedName>
</protein>